<dbReference type="EMBL" id="BMAW01098781">
    <property type="protein sequence ID" value="GFS86535.1"/>
    <property type="molecule type" value="Genomic_DNA"/>
</dbReference>
<name>A0A8X6MZW6_NEPPI</name>
<organism evidence="1 2">
    <name type="scientific">Nephila pilipes</name>
    <name type="common">Giant wood spider</name>
    <name type="synonym">Nephila maculata</name>
    <dbReference type="NCBI Taxonomy" id="299642"/>
    <lineage>
        <taxon>Eukaryota</taxon>
        <taxon>Metazoa</taxon>
        <taxon>Ecdysozoa</taxon>
        <taxon>Arthropoda</taxon>
        <taxon>Chelicerata</taxon>
        <taxon>Arachnida</taxon>
        <taxon>Araneae</taxon>
        <taxon>Araneomorphae</taxon>
        <taxon>Entelegynae</taxon>
        <taxon>Araneoidea</taxon>
        <taxon>Nephilidae</taxon>
        <taxon>Nephila</taxon>
    </lineage>
</organism>
<proteinExistence type="predicted"/>
<comment type="caution">
    <text evidence="1">The sequence shown here is derived from an EMBL/GenBank/DDBJ whole genome shotgun (WGS) entry which is preliminary data.</text>
</comment>
<dbReference type="InterPro" id="IPR012337">
    <property type="entry name" value="RNaseH-like_sf"/>
</dbReference>
<evidence type="ECO:0000313" key="2">
    <source>
        <dbReference type="Proteomes" id="UP000887013"/>
    </source>
</evidence>
<dbReference type="OrthoDB" id="6611713at2759"/>
<dbReference type="SUPFAM" id="SSF53098">
    <property type="entry name" value="Ribonuclease H-like"/>
    <property type="match status" value="1"/>
</dbReference>
<keyword evidence="2" id="KW-1185">Reference proteome</keyword>
<reference evidence="1" key="1">
    <citation type="submission" date="2020-08" db="EMBL/GenBank/DDBJ databases">
        <title>Multicomponent nature underlies the extraordinary mechanical properties of spider dragline silk.</title>
        <authorList>
            <person name="Kono N."/>
            <person name="Nakamura H."/>
            <person name="Mori M."/>
            <person name="Yoshida Y."/>
            <person name="Ohtoshi R."/>
            <person name="Malay A.D."/>
            <person name="Moran D.A.P."/>
            <person name="Tomita M."/>
            <person name="Numata K."/>
            <person name="Arakawa K."/>
        </authorList>
    </citation>
    <scope>NUCLEOTIDE SEQUENCE</scope>
</reference>
<protein>
    <submittedName>
        <fullName evidence="1">Uncharacterized protein</fullName>
    </submittedName>
</protein>
<evidence type="ECO:0000313" key="1">
    <source>
        <dbReference type="EMBL" id="GFS86535.1"/>
    </source>
</evidence>
<dbReference type="GO" id="GO:0003676">
    <property type="term" value="F:nucleic acid binding"/>
    <property type="evidence" value="ECO:0007669"/>
    <property type="project" value="InterPro"/>
</dbReference>
<dbReference type="Proteomes" id="UP000887013">
    <property type="component" value="Unassembled WGS sequence"/>
</dbReference>
<dbReference type="InterPro" id="IPR036397">
    <property type="entry name" value="RNaseH_sf"/>
</dbReference>
<dbReference type="AlphaFoldDB" id="A0A8X6MZW6"/>
<dbReference type="Gene3D" id="3.30.420.10">
    <property type="entry name" value="Ribonuclease H-like superfamily/Ribonuclease H"/>
    <property type="match status" value="1"/>
</dbReference>
<accession>A0A8X6MZW6</accession>
<gene>
    <name evidence="1" type="ORF">NPIL_521881</name>
</gene>
<sequence>MGHLFFFVIEAESKRHEIYSLKKTPDTLSTIDFLREILNRHELPKILFNNIASIFKSQERINFCKRKGIPQKESGLPQDNKWKSRTILPNIKKKLKCRRFQLGILHEQFCALLFQSRVTPLYCGKTYAGLLYGENMRTKLGCILASTNQYLQE</sequence>